<keyword evidence="6" id="KW-1185">Reference proteome</keyword>
<dbReference type="SUPFAM" id="SSF89550">
    <property type="entry name" value="PHP domain-like"/>
    <property type="match status" value="1"/>
</dbReference>
<dbReference type="EMBL" id="JAUDUY010000015">
    <property type="protein sequence ID" value="MDM9632810.1"/>
    <property type="molecule type" value="Genomic_DNA"/>
</dbReference>
<protein>
    <recommendedName>
        <fullName evidence="2">protein-tyrosine-phosphatase</fullName>
        <ecNumber evidence="2">3.1.3.48</ecNumber>
    </recommendedName>
</protein>
<organism evidence="5 6">
    <name type="scientific">Robiginitalea aurantiaca</name>
    <dbReference type="NCBI Taxonomy" id="3056915"/>
    <lineage>
        <taxon>Bacteria</taxon>
        <taxon>Pseudomonadati</taxon>
        <taxon>Bacteroidota</taxon>
        <taxon>Flavobacteriia</taxon>
        <taxon>Flavobacteriales</taxon>
        <taxon>Flavobacteriaceae</taxon>
        <taxon>Robiginitalea</taxon>
    </lineage>
</organism>
<dbReference type="RefSeq" id="WP_289726174.1">
    <property type="nucleotide sequence ID" value="NZ_JAUDUY010000015.1"/>
</dbReference>
<keyword evidence="3" id="KW-0378">Hydrolase</keyword>
<comment type="similarity">
    <text evidence="1">Belongs to the metallo-dependent hydrolases superfamily. CpsB/CapC family.</text>
</comment>
<accession>A0ABT7WIR8</accession>
<gene>
    <name evidence="5" type="ORF">QU605_15130</name>
</gene>
<evidence type="ECO:0000256" key="3">
    <source>
        <dbReference type="ARBA" id="ARBA00022801"/>
    </source>
</evidence>
<dbReference type="PIRSF" id="PIRSF016557">
    <property type="entry name" value="Caps_synth_CpsB"/>
    <property type="match status" value="1"/>
</dbReference>
<name>A0ABT7WIR8_9FLAO</name>
<evidence type="ECO:0000313" key="6">
    <source>
        <dbReference type="Proteomes" id="UP001174839"/>
    </source>
</evidence>
<dbReference type="Gene3D" id="3.20.20.140">
    <property type="entry name" value="Metal-dependent hydrolases"/>
    <property type="match status" value="1"/>
</dbReference>
<proteinExistence type="inferred from homology"/>
<reference evidence="5" key="1">
    <citation type="submission" date="2023-06" db="EMBL/GenBank/DDBJ databases">
        <title>Robiginitalea aurantiacus sp. nov. and Algoriphagus sediminis sp. nov., isolated from coastal sediment.</title>
        <authorList>
            <person name="Zhou Z.Y."/>
            <person name="An J."/>
            <person name="Jia Y.W."/>
            <person name="Du Z.J."/>
        </authorList>
    </citation>
    <scope>NUCLEOTIDE SEQUENCE</scope>
    <source>
        <strain evidence="5">M39</strain>
    </source>
</reference>
<dbReference type="InterPro" id="IPR016667">
    <property type="entry name" value="Caps_polysacc_synth_CpsB/CapC"/>
</dbReference>
<evidence type="ECO:0000256" key="1">
    <source>
        <dbReference type="ARBA" id="ARBA00005750"/>
    </source>
</evidence>
<evidence type="ECO:0000256" key="2">
    <source>
        <dbReference type="ARBA" id="ARBA00013064"/>
    </source>
</evidence>
<dbReference type="Proteomes" id="UP001174839">
    <property type="component" value="Unassembled WGS sequence"/>
</dbReference>
<comment type="caution">
    <text evidence="5">The sequence shown here is derived from an EMBL/GenBank/DDBJ whole genome shotgun (WGS) entry which is preliminary data.</text>
</comment>
<evidence type="ECO:0000313" key="5">
    <source>
        <dbReference type="EMBL" id="MDM9632810.1"/>
    </source>
</evidence>
<sequence length="246" mass="28153">MVHWFHKKKFLTDYLEGFVDIHNHILPGIDDGAKTVEESMALIKAFEEFGIRHFIATPHILPGLYANTPQTIRAAHQELMEALLEHRQTDVSILPAAEHMIDDTFEDLLNQDGIMPLKGGYILVEMSYLQPSLGFDEAIIQITKKGLTPILAHPERYLYLHQTPAKYKEYRQKGILFQVNMLSLGPYYGKDVQKKAHQLMEQGMIDFIGTDTHSLGHLSAIKQLQLKEKEADRLLPLIQNTISTFY</sequence>
<evidence type="ECO:0000256" key="4">
    <source>
        <dbReference type="ARBA" id="ARBA00051722"/>
    </source>
</evidence>
<dbReference type="InterPro" id="IPR016195">
    <property type="entry name" value="Pol/histidinol_Pase-like"/>
</dbReference>
<dbReference type="EC" id="3.1.3.48" evidence="2"/>
<dbReference type="PANTHER" id="PTHR39181:SF1">
    <property type="entry name" value="TYROSINE-PROTEIN PHOSPHATASE YWQE"/>
    <property type="match status" value="1"/>
</dbReference>
<dbReference type="PANTHER" id="PTHR39181">
    <property type="entry name" value="TYROSINE-PROTEIN PHOSPHATASE YWQE"/>
    <property type="match status" value="1"/>
</dbReference>
<comment type="catalytic activity">
    <reaction evidence="4">
        <text>O-phospho-L-tyrosyl-[protein] + H2O = L-tyrosyl-[protein] + phosphate</text>
        <dbReference type="Rhea" id="RHEA:10684"/>
        <dbReference type="Rhea" id="RHEA-COMP:10136"/>
        <dbReference type="Rhea" id="RHEA-COMP:20101"/>
        <dbReference type="ChEBI" id="CHEBI:15377"/>
        <dbReference type="ChEBI" id="CHEBI:43474"/>
        <dbReference type="ChEBI" id="CHEBI:46858"/>
        <dbReference type="ChEBI" id="CHEBI:61978"/>
        <dbReference type="EC" id="3.1.3.48"/>
    </reaction>
</comment>
<dbReference type="Pfam" id="PF19567">
    <property type="entry name" value="CpsB_CapC"/>
    <property type="match status" value="1"/>
</dbReference>